<name>A0A841FHW0_9ACTN</name>
<keyword evidence="1" id="KW-0678">Repressor</keyword>
<proteinExistence type="predicted"/>
<evidence type="ECO:0000313" key="7">
    <source>
        <dbReference type="EMBL" id="MBB6033438.1"/>
    </source>
</evidence>
<keyword evidence="3 5" id="KW-0238">DNA-binding</keyword>
<keyword evidence="8" id="KW-1185">Reference proteome</keyword>
<dbReference type="Gene3D" id="1.10.357.10">
    <property type="entry name" value="Tetracycline Repressor, domain 2"/>
    <property type="match status" value="1"/>
</dbReference>
<evidence type="ECO:0000256" key="1">
    <source>
        <dbReference type="ARBA" id="ARBA00022491"/>
    </source>
</evidence>
<dbReference type="InterPro" id="IPR036271">
    <property type="entry name" value="Tet_transcr_reg_TetR-rel_C_sf"/>
</dbReference>
<evidence type="ECO:0000259" key="6">
    <source>
        <dbReference type="PROSITE" id="PS50977"/>
    </source>
</evidence>
<protein>
    <submittedName>
        <fullName evidence="7">AcrR family transcriptional regulator</fullName>
    </submittedName>
</protein>
<dbReference type="RefSeq" id="WP_184786293.1">
    <property type="nucleotide sequence ID" value="NZ_BONT01000094.1"/>
</dbReference>
<accession>A0A841FHW0</accession>
<dbReference type="InterPro" id="IPR050109">
    <property type="entry name" value="HTH-type_TetR-like_transc_reg"/>
</dbReference>
<dbReference type="Pfam" id="PF13977">
    <property type="entry name" value="TetR_C_6"/>
    <property type="match status" value="1"/>
</dbReference>
<evidence type="ECO:0000313" key="8">
    <source>
        <dbReference type="Proteomes" id="UP000548476"/>
    </source>
</evidence>
<organism evidence="7 8">
    <name type="scientific">Phytomonospora endophytica</name>
    <dbReference type="NCBI Taxonomy" id="714109"/>
    <lineage>
        <taxon>Bacteria</taxon>
        <taxon>Bacillati</taxon>
        <taxon>Actinomycetota</taxon>
        <taxon>Actinomycetes</taxon>
        <taxon>Micromonosporales</taxon>
        <taxon>Micromonosporaceae</taxon>
        <taxon>Phytomonospora</taxon>
    </lineage>
</organism>
<dbReference type="Pfam" id="PF00440">
    <property type="entry name" value="TetR_N"/>
    <property type="match status" value="1"/>
</dbReference>
<keyword evidence="4" id="KW-0804">Transcription</keyword>
<dbReference type="PANTHER" id="PTHR30055">
    <property type="entry name" value="HTH-TYPE TRANSCRIPTIONAL REGULATOR RUTR"/>
    <property type="match status" value="1"/>
</dbReference>
<dbReference type="InterPro" id="IPR009057">
    <property type="entry name" value="Homeodomain-like_sf"/>
</dbReference>
<reference evidence="7 8" key="1">
    <citation type="submission" date="2020-08" db="EMBL/GenBank/DDBJ databases">
        <title>Genomic Encyclopedia of Type Strains, Phase IV (KMG-IV): sequencing the most valuable type-strain genomes for metagenomic binning, comparative biology and taxonomic classification.</title>
        <authorList>
            <person name="Goeker M."/>
        </authorList>
    </citation>
    <scope>NUCLEOTIDE SEQUENCE [LARGE SCALE GENOMIC DNA]</scope>
    <source>
        <strain evidence="7 8">YIM 65646</strain>
    </source>
</reference>
<evidence type="ECO:0000256" key="2">
    <source>
        <dbReference type="ARBA" id="ARBA00023015"/>
    </source>
</evidence>
<evidence type="ECO:0000256" key="4">
    <source>
        <dbReference type="ARBA" id="ARBA00023163"/>
    </source>
</evidence>
<feature type="DNA-binding region" description="H-T-H motif" evidence="5">
    <location>
        <begin position="31"/>
        <end position="50"/>
    </location>
</feature>
<keyword evidence="2" id="KW-0805">Transcription regulation</keyword>
<gene>
    <name evidence="7" type="ORF">HNR73_001285</name>
</gene>
<dbReference type="EMBL" id="JACHGT010000002">
    <property type="protein sequence ID" value="MBB6033438.1"/>
    <property type="molecule type" value="Genomic_DNA"/>
</dbReference>
<dbReference type="AlphaFoldDB" id="A0A841FHW0"/>
<sequence length="208" mass="23297">MPKIVDPEERRKAVVDAVFRVVRRDGVEAASLRNIATEAGLAIGSVRHYFTSHEELMVFAMKEMVERVSARVLAHAEALRRPAPVRDRAARAEALLREFLPVDDERFDETVVWLEFVKAARTRPSLQPEAKRLHDGMRMIVGKVLSEAHRNGRLREGLDLGIETEHLAALLDGLAMAAVLQPWSFTPERAVDVLHAHLGTLTETGLPF</sequence>
<dbReference type="SUPFAM" id="SSF48498">
    <property type="entry name" value="Tetracyclin repressor-like, C-terminal domain"/>
    <property type="match status" value="1"/>
</dbReference>
<dbReference type="GO" id="GO:0000976">
    <property type="term" value="F:transcription cis-regulatory region binding"/>
    <property type="evidence" value="ECO:0007669"/>
    <property type="project" value="TreeGrafter"/>
</dbReference>
<dbReference type="InterPro" id="IPR001647">
    <property type="entry name" value="HTH_TetR"/>
</dbReference>
<dbReference type="InterPro" id="IPR039538">
    <property type="entry name" value="BetI_C"/>
</dbReference>
<dbReference type="Proteomes" id="UP000548476">
    <property type="component" value="Unassembled WGS sequence"/>
</dbReference>
<dbReference type="GO" id="GO:0003700">
    <property type="term" value="F:DNA-binding transcription factor activity"/>
    <property type="evidence" value="ECO:0007669"/>
    <property type="project" value="TreeGrafter"/>
</dbReference>
<dbReference type="SUPFAM" id="SSF46689">
    <property type="entry name" value="Homeodomain-like"/>
    <property type="match status" value="1"/>
</dbReference>
<feature type="domain" description="HTH tetR-type" evidence="6">
    <location>
        <begin position="8"/>
        <end position="68"/>
    </location>
</feature>
<evidence type="ECO:0000256" key="5">
    <source>
        <dbReference type="PROSITE-ProRule" id="PRU00335"/>
    </source>
</evidence>
<dbReference type="PROSITE" id="PS50977">
    <property type="entry name" value="HTH_TETR_2"/>
    <property type="match status" value="1"/>
</dbReference>
<evidence type="ECO:0000256" key="3">
    <source>
        <dbReference type="ARBA" id="ARBA00023125"/>
    </source>
</evidence>
<dbReference type="PANTHER" id="PTHR30055:SF234">
    <property type="entry name" value="HTH-TYPE TRANSCRIPTIONAL REGULATOR BETI"/>
    <property type="match status" value="1"/>
</dbReference>
<comment type="caution">
    <text evidence="7">The sequence shown here is derived from an EMBL/GenBank/DDBJ whole genome shotgun (WGS) entry which is preliminary data.</text>
</comment>